<dbReference type="AlphaFoldDB" id="A0A0C4YU00"/>
<evidence type="ECO:0000313" key="2">
    <source>
        <dbReference type="EMBL" id="AJG24081.1"/>
    </source>
</evidence>
<dbReference type="PANTHER" id="PTHR46142">
    <property type="match status" value="1"/>
</dbReference>
<dbReference type="KEGG" id="cbw:RR42_s2499"/>
<dbReference type="Gene3D" id="3.10.180.10">
    <property type="entry name" value="2,3-Dihydroxybiphenyl 1,2-Dioxygenase, domain 1"/>
    <property type="match status" value="1"/>
</dbReference>
<evidence type="ECO:0000259" key="1">
    <source>
        <dbReference type="PROSITE" id="PS51819"/>
    </source>
</evidence>
<feature type="domain" description="VOC" evidence="1">
    <location>
        <begin position="5"/>
        <end position="120"/>
    </location>
</feature>
<dbReference type="PANTHER" id="PTHR46142:SF3">
    <property type="entry name" value="F18B13.24 PROTEIN"/>
    <property type="match status" value="1"/>
</dbReference>
<name>A0A0C4YU00_9BURK</name>
<organism evidence="2 3">
    <name type="scientific">Cupriavidus basilensis</name>
    <dbReference type="NCBI Taxonomy" id="68895"/>
    <lineage>
        <taxon>Bacteria</taxon>
        <taxon>Pseudomonadati</taxon>
        <taxon>Pseudomonadota</taxon>
        <taxon>Betaproteobacteria</taxon>
        <taxon>Burkholderiales</taxon>
        <taxon>Burkholderiaceae</taxon>
        <taxon>Cupriavidus</taxon>
    </lineage>
</organism>
<evidence type="ECO:0000313" key="3">
    <source>
        <dbReference type="Proteomes" id="UP000031843"/>
    </source>
</evidence>
<dbReference type="EMBL" id="CP010537">
    <property type="protein sequence ID" value="AJG24081.1"/>
    <property type="molecule type" value="Genomic_DNA"/>
</dbReference>
<keyword evidence="2" id="KW-0223">Dioxygenase</keyword>
<dbReference type="InterPro" id="IPR029068">
    <property type="entry name" value="Glyas_Bleomycin-R_OHBP_Dase"/>
</dbReference>
<accession>A0A0C4YU00</accession>
<dbReference type="GO" id="GO:0051213">
    <property type="term" value="F:dioxygenase activity"/>
    <property type="evidence" value="ECO:0007669"/>
    <property type="project" value="UniProtKB-KW"/>
</dbReference>
<dbReference type="RefSeq" id="WP_043356106.1">
    <property type="nucleotide sequence ID" value="NZ_CP010537.1"/>
</dbReference>
<dbReference type="SUPFAM" id="SSF54593">
    <property type="entry name" value="Glyoxalase/Bleomycin resistance protein/Dihydroxybiphenyl dioxygenase"/>
    <property type="match status" value="1"/>
</dbReference>
<dbReference type="Pfam" id="PF00903">
    <property type="entry name" value="Glyoxalase"/>
    <property type="match status" value="1"/>
</dbReference>
<dbReference type="STRING" id="68895.RR42_s2499"/>
<gene>
    <name evidence="2" type="ORF">RR42_s2499</name>
</gene>
<proteinExistence type="predicted"/>
<dbReference type="OrthoDB" id="8562712at2"/>
<keyword evidence="2" id="KW-0560">Oxidoreductase</keyword>
<reference evidence="2 3" key="1">
    <citation type="journal article" date="2015" name="Genome Announc.">
        <title>Complete Genome Sequence of Cupriavidus basilensis 4G11, Isolated from the Oak Ridge Field Research Center Site.</title>
        <authorList>
            <person name="Ray J."/>
            <person name="Waters R.J."/>
            <person name="Skerker J.M."/>
            <person name="Kuehl J.V."/>
            <person name="Price M.N."/>
            <person name="Huang J."/>
            <person name="Chakraborty R."/>
            <person name="Arkin A.P."/>
            <person name="Deutschbauer A."/>
        </authorList>
    </citation>
    <scope>NUCLEOTIDE SEQUENCE [LARGE SCALE GENOMIC DNA]</scope>
    <source>
        <strain evidence="2">4G11</strain>
    </source>
</reference>
<sequence>MAIAGMNHFTVLTAALEDSVAFYTKALGFETGERPPFSFPGAWLYAAGAPIIHLVAKDKLPASTAGVLDHMAFSATDLPGVANHLRQLDIPFNLGRQPGTGIWQLFMHDPNGAKIELDFDPQEPAP</sequence>
<dbReference type="InterPro" id="IPR004360">
    <property type="entry name" value="Glyas_Fos-R_dOase_dom"/>
</dbReference>
<dbReference type="Proteomes" id="UP000031843">
    <property type="component" value="Chromosome secondary"/>
</dbReference>
<dbReference type="InterPro" id="IPR037523">
    <property type="entry name" value="VOC_core"/>
</dbReference>
<dbReference type="PROSITE" id="PS51819">
    <property type="entry name" value="VOC"/>
    <property type="match status" value="1"/>
</dbReference>
<protein>
    <submittedName>
        <fullName evidence="2">Putative dioxygenase</fullName>
    </submittedName>
</protein>
<keyword evidence="3" id="KW-1185">Reference proteome</keyword>